<protein>
    <submittedName>
        <fullName evidence="2">Hypp2784 protein</fullName>
    </submittedName>
</protein>
<keyword evidence="3" id="KW-1185">Reference proteome</keyword>
<accession>A0A8J9ZX62</accession>
<name>A0A8J9ZX62_BRALA</name>
<feature type="compositionally biased region" description="Polar residues" evidence="1">
    <location>
        <begin position="1"/>
        <end position="10"/>
    </location>
</feature>
<dbReference type="Proteomes" id="UP000838412">
    <property type="component" value="Chromosome 4"/>
</dbReference>
<feature type="compositionally biased region" description="Low complexity" evidence="1">
    <location>
        <begin position="88"/>
        <end position="101"/>
    </location>
</feature>
<evidence type="ECO:0000313" key="3">
    <source>
        <dbReference type="Proteomes" id="UP000838412"/>
    </source>
</evidence>
<organism evidence="2 3">
    <name type="scientific">Branchiostoma lanceolatum</name>
    <name type="common">Common lancelet</name>
    <name type="synonym">Amphioxus lanceolatum</name>
    <dbReference type="NCBI Taxonomy" id="7740"/>
    <lineage>
        <taxon>Eukaryota</taxon>
        <taxon>Metazoa</taxon>
        <taxon>Chordata</taxon>
        <taxon>Cephalochordata</taxon>
        <taxon>Leptocardii</taxon>
        <taxon>Amphioxiformes</taxon>
        <taxon>Branchiostomatidae</taxon>
        <taxon>Branchiostoma</taxon>
    </lineage>
</organism>
<proteinExistence type="predicted"/>
<reference evidence="2" key="1">
    <citation type="submission" date="2022-01" db="EMBL/GenBank/DDBJ databases">
        <authorList>
            <person name="Braso-Vives M."/>
        </authorList>
    </citation>
    <scope>NUCLEOTIDE SEQUENCE</scope>
</reference>
<feature type="region of interest" description="Disordered" evidence="1">
    <location>
        <begin position="78"/>
        <end position="101"/>
    </location>
</feature>
<dbReference type="EMBL" id="OV696689">
    <property type="protein sequence ID" value="CAH1263844.1"/>
    <property type="molecule type" value="Genomic_DNA"/>
</dbReference>
<dbReference type="AlphaFoldDB" id="A0A8J9ZX62"/>
<sequence>MPTSIASLSALNRGRPSTAPPEARTCSAGVAFSSQRAMIPFYPVLRLFQWRAGKTRVSASCNLNADVHRLAVGAESWSAVPRPRPRPELAAPALLSPPSVR</sequence>
<evidence type="ECO:0000256" key="1">
    <source>
        <dbReference type="SAM" id="MobiDB-lite"/>
    </source>
</evidence>
<gene>
    <name evidence="2" type="primary">Hypp2784</name>
    <name evidence="2" type="ORF">BLAG_LOCUS18407</name>
</gene>
<feature type="region of interest" description="Disordered" evidence="1">
    <location>
        <begin position="1"/>
        <end position="24"/>
    </location>
</feature>
<evidence type="ECO:0000313" key="2">
    <source>
        <dbReference type="EMBL" id="CAH1263844.1"/>
    </source>
</evidence>